<dbReference type="GO" id="GO:0008652">
    <property type="term" value="P:amino acid biosynthetic process"/>
    <property type="evidence" value="ECO:0007669"/>
    <property type="project" value="UniProtKB-ARBA"/>
</dbReference>
<comment type="function">
    <text evidence="2">Acts on leucine, isoleucine and valine.</text>
</comment>
<dbReference type="Pfam" id="PF01063">
    <property type="entry name" value="Aminotran_4"/>
    <property type="match status" value="1"/>
</dbReference>
<comment type="function">
    <text evidence="16">Involved in the biosynthesis of p-aminobenzoate (PABA), a precursor of tetrahydrofolate. Converts 4-amino-4-deoxychorismate into 4-aminobenzoate (PABA) and pyruvate.</text>
</comment>
<evidence type="ECO:0000256" key="16">
    <source>
        <dbReference type="ARBA" id="ARBA00054027"/>
    </source>
</evidence>
<evidence type="ECO:0000256" key="4">
    <source>
        <dbReference type="ARBA" id="ARBA00004931"/>
    </source>
</evidence>
<comment type="pathway">
    <text evidence="4">Amino-acid biosynthesis; L-valine biosynthesis; L-valine from pyruvate: step 4/4.</text>
</comment>
<dbReference type="InterPro" id="IPR043132">
    <property type="entry name" value="BCAT-like_C"/>
</dbReference>
<dbReference type="FunFam" id="3.20.10.10:FF:000002">
    <property type="entry name" value="D-alanine aminotransferase"/>
    <property type="match status" value="1"/>
</dbReference>
<keyword evidence="19" id="KW-0032">Aminotransferase</keyword>
<evidence type="ECO:0000256" key="3">
    <source>
        <dbReference type="ARBA" id="ARBA00004824"/>
    </source>
</evidence>
<comment type="catalytic activity">
    <reaction evidence="12">
        <text>L-valine + 2-oxoglutarate = 3-methyl-2-oxobutanoate + L-glutamate</text>
        <dbReference type="Rhea" id="RHEA:24813"/>
        <dbReference type="ChEBI" id="CHEBI:11851"/>
        <dbReference type="ChEBI" id="CHEBI:16810"/>
        <dbReference type="ChEBI" id="CHEBI:29985"/>
        <dbReference type="ChEBI" id="CHEBI:57762"/>
        <dbReference type="EC" id="2.6.1.42"/>
    </reaction>
</comment>
<protein>
    <recommendedName>
        <fullName evidence="17">Aminodeoxychorismate lyase</fullName>
        <ecNumber evidence="7">2.6.1.42</ecNumber>
        <ecNumber evidence="11">4.1.3.38</ecNumber>
    </recommendedName>
    <alternativeName>
        <fullName evidence="18">4-amino-4-deoxychorismate lyase</fullName>
    </alternativeName>
</protein>
<dbReference type="InterPro" id="IPR036038">
    <property type="entry name" value="Aminotransferase-like"/>
</dbReference>
<dbReference type="PANTHER" id="PTHR42743">
    <property type="entry name" value="AMINO-ACID AMINOTRANSFERASE"/>
    <property type="match status" value="1"/>
</dbReference>
<evidence type="ECO:0000256" key="13">
    <source>
        <dbReference type="ARBA" id="ARBA00048798"/>
    </source>
</evidence>
<dbReference type="GO" id="GO:0046656">
    <property type="term" value="P:folic acid biosynthetic process"/>
    <property type="evidence" value="ECO:0007669"/>
    <property type="project" value="UniProtKB-KW"/>
</dbReference>
<keyword evidence="8" id="KW-0663">Pyridoxal phosphate</keyword>
<dbReference type="PATRIC" id="fig|1232683.4.peg.1010"/>
<dbReference type="STRING" id="1232683.ADIMK_1020"/>
<dbReference type="EC" id="4.1.3.38" evidence="11"/>
<dbReference type="EC" id="2.6.1.42" evidence="7"/>
<reference evidence="19 20" key="1">
    <citation type="submission" date="2014-04" db="EMBL/GenBank/DDBJ databases">
        <title>Marinobacterium kochiensis sp. nov., isolated from sediment sample collected from Kochi backwaters in Kerala, India.</title>
        <authorList>
            <person name="Singh A."/>
            <person name="Pinnaka A.K."/>
        </authorList>
    </citation>
    <scope>NUCLEOTIDE SEQUENCE [LARGE SCALE GENOMIC DNA]</scope>
    <source>
        <strain evidence="19 20">AK27</strain>
    </source>
</reference>
<dbReference type="RefSeq" id="WP_036184564.1">
    <property type="nucleotide sequence ID" value="NZ_JMQN01000015.1"/>
</dbReference>
<comment type="pathway">
    <text evidence="3">Amino-acid biosynthesis; L-isoleucine biosynthesis; L-isoleucine from 2-oxobutanoate: step 4/4.</text>
</comment>
<evidence type="ECO:0000256" key="6">
    <source>
        <dbReference type="ARBA" id="ARBA00009320"/>
    </source>
</evidence>
<comment type="similarity">
    <text evidence="6">Belongs to the class-IV pyridoxal-phosphate-dependent aminotransferase family.</text>
</comment>
<evidence type="ECO:0000256" key="7">
    <source>
        <dbReference type="ARBA" id="ARBA00013053"/>
    </source>
</evidence>
<dbReference type="GO" id="GO:0052656">
    <property type="term" value="F:L-isoleucine-2-oxoglutarate transaminase activity"/>
    <property type="evidence" value="ECO:0007669"/>
    <property type="project" value="RHEA"/>
</dbReference>
<keyword evidence="19" id="KW-0808">Transferase</keyword>
<proteinExistence type="inferred from homology"/>
<evidence type="ECO:0000256" key="2">
    <source>
        <dbReference type="ARBA" id="ARBA00003109"/>
    </source>
</evidence>
<organism evidence="19 20">
    <name type="scientific">Marinobacterium lacunae</name>
    <dbReference type="NCBI Taxonomy" id="1232683"/>
    <lineage>
        <taxon>Bacteria</taxon>
        <taxon>Pseudomonadati</taxon>
        <taxon>Pseudomonadota</taxon>
        <taxon>Gammaproteobacteria</taxon>
        <taxon>Oceanospirillales</taxon>
        <taxon>Oceanospirillaceae</taxon>
        <taxon>Marinobacterium</taxon>
    </lineage>
</organism>
<dbReference type="GO" id="GO:0052655">
    <property type="term" value="F:L-valine-2-oxoglutarate transaminase activity"/>
    <property type="evidence" value="ECO:0007669"/>
    <property type="project" value="RHEA"/>
</dbReference>
<evidence type="ECO:0000256" key="12">
    <source>
        <dbReference type="ARBA" id="ARBA00048212"/>
    </source>
</evidence>
<dbReference type="Gene3D" id="3.30.470.10">
    <property type="match status" value="1"/>
</dbReference>
<comment type="cofactor">
    <cofactor evidence="1">
        <name>pyridoxal 5'-phosphate</name>
        <dbReference type="ChEBI" id="CHEBI:597326"/>
    </cofactor>
</comment>
<dbReference type="CDD" id="cd01558">
    <property type="entry name" value="D-AAT_like"/>
    <property type="match status" value="1"/>
</dbReference>
<accession>A0A081G1B2</accession>
<keyword evidence="9" id="KW-0289">Folate biosynthesis</keyword>
<keyword evidence="20" id="KW-1185">Reference proteome</keyword>
<evidence type="ECO:0000256" key="1">
    <source>
        <dbReference type="ARBA" id="ARBA00001933"/>
    </source>
</evidence>
<dbReference type="GO" id="GO:0005829">
    <property type="term" value="C:cytosol"/>
    <property type="evidence" value="ECO:0007669"/>
    <property type="project" value="TreeGrafter"/>
</dbReference>
<evidence type="ECO:0000256" key="5">
    <source>
        <dbReference type="ARBA" id="ARBA00005072"/>
    </source>
</evidence>
<evidence type="ECO:0000256" key="14">
    <source>
        <dbReference type="ARBA" id="ARBA00049229"/>
    </source>
</evidence>
<evidence type="ECO:0000256" key="18">
    <source>
        <dbReference type="ARBA" id="ARBA00080135"/>
    </source>
</evidence>
<dbReference type="InterPro" id="IPR001544">
    <property type="entry name" value="Aminotrans_IV"/>
</dbReference>
<evidence type="ECO:0000256" key="11">
    <source>
        <dbReference type="ARBA" id="ARBA00035676"/>
    </source>
</evidence>
<name>A0A081G1B2_9GAMM</name>
<comment type="pathway">
    <text evidence="5">Amino-acid biosynthesis; L-leucine biosynthesis; L-leucine from 3-methyl-2-oxobutanoate: step 4/4.</text>
</comment>
<comment type="catalytic activity">
    <reaction evidence="15">
        <text>4-amino-4-deoxychorismate = 4-aminobenzoate + pyruvate + H(+)</text>
        <dbReference type="Rhea" id="RHEA:16201"/>
        <dbReference type="ChEBI" id="CHEBI:15361"/>
        <dbReference type="ChEBI" id="CHEBI:15378"/>
        <dbReference type="ChEBI" id="CHEBI:17836"/>
        <dbReference type="ChEBI" id="CHEBI:58406"/>
        <dbReference type="EC" id="4.1.3.38"/>
    </reaction>
</comment>
<dbReference type="GO" id="GO:0052654">
    <property type="term" value="F:L-leucine-2-oxoglutarate transaminase activity"/>
    <property type="evidence" value="ECO:0007669"/>
    <property type="project" value="RHEA"/>
</dbReference>
<evidence type="ECO:0000256" key="15">
    <source>
        <dbReference type="ARBA" id="ARBA00049529"/>
    </source>
</evidence>
<dbReference type="Gene3D" id="3.20.10.10">
    <property type="entry name" value="D-amino Acid Aminotransferase, subunit A, domain 2"/>
    <property type="match status" value="1"/>
</dbReference>
<evidence type="ECO:0000256" key="9">
    <source>
        <dbReference type="ARBA" id="ARBA00022909"/>
    </source>
</evidence>
<dbReference type="OrthoDB" id="21319at2"/>
<evidence type="ECO:0000256" key="10">
    <source>
        <dbReference type="ARBA" id="ARBA00035633"/>
    </source>
</evidence>
<evidence type="ECO:0000256" key="17">
    <source>
        <dbReference type="ARBA" id="ARBA00069174"/>
    </source>
</evidence>
<evidence type="ECO:0000313" key="19">
    <source>
        <dbReference type="EMBL" id="KEA64567.1"/>
    </source>
</evidence>
<evidence type="ECO:0000313" key="20">
    <source>
        <dbReference type="Proteomes" id="UP000028252"/>
    </source>
</evidence>
<dbReference type="PANTHER" id="PTHR42743:SF11">
    <property type="entry name" value="AMINODEOXYCHORISMATE LYASE"/>
    <property type="match status" value="1"/>
</dbReference>
<dbReference type="InterPro" id="IPR043131">
    <property type="entry name" value="BCAT-like_N"/>
</dbReference>
<dbReference type="eggNOG" id="COG0115">
    <property type="taxonomic scope" value="Bacteria"/>
</dbReference>
<comment type="catalytic activity">
    <reaction evidence="13">
        <text>L-isoleucine + 2-oxoglutarate = (S)-3-methyl-2-oxopentanoate + L-glutamate</text>
        <dbReference type="Rhea" id="RHEA:24801"/>
        <dbReference type="ChEBI" id="CHEBI:16810"/>
        <dbReference type="ChEBI" id="CHEBI:29985"/>
        <dbReference type="ChEBI" id="CHEBI:35146"/>
        <dbReference type="ChEBI" id="CHEBI:58045"/>
        <dbReference type="EC" id="2.6.1.42"/>
    </reaction>
</comment>
<gene>
    <name evidence="19" type="ORF">ADIMK_1020</name>
</gene>
<dbReference type="InterPro" id="IPR050571">
    <property type="entry name" value="Class-IV_PLP-Dep_Aminotrnsfr"/>
</dbReference>
<comment type="pathway">
    <text evidence="10">Cofactor biosynthesis; tetrahydrofolate biosynthesis; 4-aminobenzoate from chorismate: step 2/2.</text>
</comment>
<dbReference type="AlphaFoldDB" id="A0A081G1B2"/>
<comment type="caution">
    <text evidence="19">The sequence shown here is derived from an EMBL/GenBank/DDBJ whole genome shotgun (WGS) entry which is preliminary data.</text>
</comment>
<dbReference type="Proteomes" id="UP000028252">
    <property type="component" value="Unassembled WGS sequence"/>
</dbReference>
<dbReference type="GO" id="GO:0008696">
    <property type="term" value="F:4-amino-4-deoxychorismate lyase activity"/>
    <property type="evidence" value="ECO:0007669"/>
    <property type="project" value="UniProtKB-EC"/>
</dbReference>
<evidence type="ECO:0000256" key="8">
    <source>
        <dbReference type="ARBA" id="ARBA00022898"/>
    </source>
</evidence>
<comment type="catalytic activity">
    <reaction evidence="14">
        <text>L-leucine + 2-oxoglutarate = 4-methyl-2-oxopentanoate + L-glutamate</text>
        <dbReference type="Rhea" id="RHEA:18321"/>
        <dbReference type="ChEBI" id="CHEBI:16810"/>
        <dbReference type="ChEBI" id="CHEBI:17865"/>
        <dbReference type="ChEBI" id="CHEBI:29985"/>
        <dbReference type="ChEBI" id="CHEBI:57427"/>
        <dbReference type="EC" id="2.6.1.42"/>
    </reaction>
</comment>
<dbReference type="EMBL" id="JMQN01000015">
    <property type="protein sequence ID" value="KEA64567.1"/>
    <property type="molecule type" value="Genomic_DNA"/>
</dbReference>
<sequence>MAEGIVYLNGEFVPASEAKVSVFDRGFLFGDSVYEVIPFYRGVGFRLEQHLKRLRHSLSALRIPLEKEWQGVLDELVRRNGGGNVSVYLQITRGNAGRRTPVYDEHMTPTVFACCSPIRDIYAAGADNIAGIRVIVTTDLRWHRCDIKANGLLPNILVLQQAREAGADEALMIRDGVLTEGGSSNLFMVSNGVIYTPRLSSEILGGTTRELVLELAREAGIPLQEADLSYEQLLGADEVWISSSTRAVLPVLEVDGQQIGEGGKGPLWLRMYELFRQFHQRLMSGEEL</sequence>
<dbReference type="SUPFAM" id="SSF56752">
    <property type="entry name" value="D-aminoacid aminotransferase-like PLP-dependent enzymes"/>
    <property type="match status" value="1"/>
</dbReference>